<keyword evidence="3" id="KW-0378">Hydrolase</keyword>
<dbReference type="Pfam" id="PF01026">
    <property type="entry name" value="TatD_DNase"/>
    <property type="match status" value="1"/>
</dbReference>
<dbReference type="RefSeq" id="WP_066421301.1">
    <property type="nucleotide sequence ID" value="NZ_CP018866.1"/>
</dbReference>
<dbReference type="SUPFAM" id="SSF51556">
    <property type="entry name" value="Metallo-dependent hydrolases"/>
    <property type="match status" value="1"/>
</dbReference>
<evidence type="ECO:0000256" key="2">
    <source>
        <dbReference type="ARBA" id="ARBA00022723"/>
    </source>
</evidence>
<proteinExistence type="inferred from homology"/>
<organism evidence="5 6">
    <name type="scientific">Sutcliffiella cohnii</name>
    <dbReference type="NCBI Taxonomy" id="33932"/>
    <lineage>
        <taxon>Bacteria</taxon>
        <taxon>Bacillati</taxon>
        <taxon>Bacillota</taxon>
        <taxon>Bacilli</taxon>
        <taxon>Bacillales</taxon>
        <taxon>Bacillaceae</taxon>
        <taxon>Sutcliffiella</taxon>
    </lineage>
</organism>
<dbReference type="KEGG" id="bcoh:BC6307_00955"/>
<evidence type="ECO:0000313" key="6">
    <source>
        <dbReference type="Proteomes" id="UP000215224"/>
    </source>
</evidence>
<dbReference type="AlphaFoldDB" id="A0A223KKQ7"/>
<dbReference type="Gene3D" id="3.20.20.140">
    <property type="entry name" value="Metal-dependent hydrolases"/>
    <property type="match status" value="1"/>
</dbReference>
<feature type="binding site" evidence="4">
    <location>
        <position position="90"/>
    </location>
    <ligand>
        <name>a divalent metal cation</name>
        <dbReference type="ChEBI" id="CHEBI:60240"/>
        <label>1</label>
    </ligand>
</feature>
<dbReference type="EMBL" id="CP018866">
    <property type="protein sequence ID" value="AST89947.1"/>
    <property type="molecule type" value="Genomic_DNA"/>
</dbReference>
<evidence type="ECO:0000256" key="4">
    <source>
        <dbReference type="PIRSR" id="PIRSR005902-1"/>
    </source>
</evidence>
<dbReference type="PANTHER" id="PTHR46317:SF1">
    <property type="entry name" value="HYDROLASE, TATD FAMILY"/>
    <property type="match status" value="1"/>
</dbReference>
<accession>A0A223KKQ7</accession>
<feature type="binding site" evidence="4">
    <location>
        <position position="7"/>
    </location>
    <ligand>
        <name>a divalent metal cation</name>
        <dbReference type="ChEBI" id="CHEBI:60240"/>
        <label>1</label>
    </ligand>
</feature>
<evidence type="ECO:0000313" key="5">
    <source>
        <dbReference type="EMBL" id="AST89947.1"/>
    </source>
</evidence>
<feature type="binding site" evidence="4">
    <location>
        <position position="202"/>
    </location>
    <ligand>
        <name>a divalent metal cation</name>
        <dbReference type="ChEBI" id="CHEBI:60240"/>
        <label>1</label>
    </ligand>
</feature>
<protein>
    <submittedName>
        <fullName evidence="5">DNAase</fullName>
    </submittedName>
</protein>
<feature type="binding site" evidence="4">
    <location>
        <position position="130"/>
    </location>
    <ligand>
        <name>a divalent metal cation</name>
        <dbReference type="ChEBI" id="CHEBI:60240"/>
        <label>2</label>
    </ligand>
</feature>
<dbReference type="InterPro" id="IPR032466">
    <property type="entry name" value="Metal_Hydrolase"/>
</dbReference>
<dbReference type="Proteomes" id="UP000215224">
    <property type="component" value="Chromosome"/>
</dbReference>
<feature type="binding site" evidence="4">
    <location>
        <position position="154"/>
    </location>
    <ligand>
        <name>a divalent metal cation</name>
        <dbReference type="ChEBI" id="CHEBI:60240"/>
        <label>2</label>
    </ligand>
</feature>
<dbReference type="InterPro" id="IPR018228">
    <property type="entry name" value="DNase_TatD-rel_CS"/>
</dbReference>
<evidence type="ECO:0000256" key="3">
    <source>
        <dbReference type="ARBA" id="ARBA00022801"/>
    </source>
</evidence>
<gene>
    <name evidence="5" type="ORF">BC6307_00955</name>
</gene>
<dbReference type="GO" id="GO:0016788">
    <property type="term" value="F:hydrolase activity, acting on ester bonds"/>
    <property type="evidence" value="ECO:0007669"/>
    <property type="project" value="InterPro"/>
</dbReference>
<dbReference type="PANTHER" id="PTHR46317">
    <property type="entry name" value="HYDROLASE OF PHP SUPERFAMILY-RELATED PROTEIN"/>
    <property type="match status" value="1"/>
</dbReference>
<dbReference type="STRING" id="1314751.GCA_001591425_04735"/>
<comment type="similarity">
    <text evidence="1">Belongs to the metallo-dependent hydrolases superfamily. TatD-type hydrolase family.</text>
</comment>
<reference evidence="5 6" key="1">
    <citation type="submission" date="2016-12" db="EMBL/GenBank/DDBJ databases">
        <title>The whole genome sequencing and assembly of Bacillus cohnii DSM 6307T strain.</title>
        <authorList>
            <person name="Lee Y.-J."/>
            <person name="Yi H."/>
            <person name="Bahn Y.-S."/>
            <person name="Kim J.F."/>
            <person name="Lee D.-W."/>
        </authorList>
    </citation>
    <scope>NUCLEOTIDE SEQUENCE [LARGE SCALE GENOMIC DNA]</scope>
    <source>
        <strain evidence="5 6">DSM 6307</strain>
    </source>
</reference>
<dbReference type="CDD" id="cd01310">
    <property type="entry name" value="TatD_DNAse"/>
    <property type="match status" value="1"/>
</dbReference>
<dbReference type="InterPro" id="IPR001130">
    <property type="entry name" value="TatD-like"/>
</dbReference>
<feature type="binding site" evidence="4">
    <location>
        <position position="9"/>
    </location>
    <ligand>
        <name>a divalent metal cation</name>
        <dbReference type="ChEBI" id="CHEBI:60240"/>
        <label>1</label>
    </ligand>
</feature>
<dbReference type="PIRSF" id="PIRSF005902">
    <property type="entry name" value="DNase_TatD"/>
    <property type="match status" value="1"/>
</dbReference>
<sequence length="253" mass="29500">MNYIDAHIHFDQYEEKDRDIILANPKLHSLVTVSNNIASCEKNLLLSRKHPKVKPAFGYHPEQALPTEEEKTAIFQFIKDHREEMVAIGEVGLPYYLEKEGKVANQEPYIEMLEQFILLAKQLNKPIVLHSIYEDAPLTCELLEKHNVEKAHFHWFKGDKKTLERLEDNGYYISITPDIVYKERTQQLVKDYPLTLLMVETDGPWPFEGPFKGQQTTPLLIEKTMKCISEIKMVPLEVVERQIILNTSSFYKI</sequence>
<keyword evidence="2 4" id="KW-0479">Metal-binding</keyword>
<dbReference type="GO" id="GO:0046872">
    <property type="term" value="F:metal ion binding"/>
    <property type="evidence" value="ECO:0007669"/>
    <property type="project" value="UniProtKB-KW"/>
</dbReference>
<dbReference type="PROSITE" id="PS01137">
    <property type="entry name" value="TATD_1"/>
    <property type="match status" value="1"/>
</dbReference>
<keyword evidence="6" id="KW-1185">Reference proteome</keyword>
<name>A0A223KKQ7_9BACI</name>
<evidence type="ECO:0000256" key="1">
    <source>
        <dbReference type="ARBA" id="ARBA00009275"/>
    </source>
</evidence>